<dbReference type="OrthoDB" id="4073795at2759"/>
<dbReference type="Proteomes" id="UP000290900">
    <property type="component" value="Unassembled WGS sequence"/>
</dbReference>
<evidence type="ECO:0000313" key="2">
    <source>
        <dbReference type="Proteomes" id="UP000290900"/>
    </source>
</evidence>
<gene>
    <name evidence="1" type="ORF">BRENAR_LOCUS4278</name>
</gene>
<sequence length="452" mass="52128">MKRPAKVADSCGACAKKPKHDAKACDFLLKLPLELVQIIVRKGGLSRNDVINISMLSSAHRTRFYRFAYEKVKLTWADFKRFNDSFKQKQLVQSVRVFSDLENPKATNFGEWNISLRDILLNCPNLCDMTIEVMTSARCLKYQDTFDVDLSDKITSLSLISHACEAADESLFELSQIQRFHNITKLTLNGFFVSKDQYFYPKFKPDLSDFRVRSEDGRLLRLDTLELVNCRWDHPFNLSDVFSPTYPSANPILFSAGQIPEFTAPSTISLHYSEESSSFVVSERFQSFIDNDSDEQFLFQTRFYNNLKHLKIVILYHDTPDGRYRYCYPSLSAINLKRKFQAQSDVTGDIETRSILTELESLILVGWRLTNVQELDKIFRVDDDLTYNMEHLELYIKQAGNNHGKGKNDIKSRLDDIFNAPGRNKHHCEISVGYAEDCLDGHCYDGVFSKLH</sequence>
<reference evidence="1 2" key="1">
    <citation type="submission" date="2018-12" db="EMBL/GenBank/DDBJ databases">
        <authorList>
            <person name="Tiukova I."/>
            <person name="Dainat J."/>
        </authorList>
    </citation>
    <scope>NUCLEOTIDE SEQUENCE [LARGE SCALE GENOMIC DNA]</scope>
</reference>
<dbReference type="EMBL" id="CAACVR010000045">
    <property type="protein sequence ID" value="VEU23548.1"/>
    <property type="molecule type" value="Genomic_DNA"/>
</dbReference>
<protein>
    <submittedName>
        <fullName evidence="1">DEKNAAC104465</fullName>
    </submittedName>
</protein>
<proteinExistence type="predicted"/>
<dbReference type="InParanoid" id="A0A448YRL3"/>
<keyword evidence="2" id="KW-1185">Reference proteome</keyword>
<organism evidence="1 2">
    <name type="scientific">Brettanomyces naardenensis</name>
    <name type="common">Yeast</name>
    <dbReference type="NCBI Taxonomy" id="13370"/>
    <lineage>
        <taxon>Eukaryota</taxon>
        <taxon>Fungi</taxon>
        <taxon>Dikarya</taxon>
        <taxon>Ascomycota</taxon>
        <taxon>Saccharomycotina</taxon>
        <taxon>Pichiomycetes</taxon>
        <taxon>Pichiales</taxon>
        <taxon>Pichiaceae</taxon>
        <taxon>Brettanomyces</taxon>
    </lineage>
</organism>
<evidence type="ECO:0000313" key="1">
    <source>
        <dbReference type="EMBL" id="VEU23548.1"/>
    </source>
</evidence>
<name>A0A448YRL3_BRENA</name>
<dbReference type="AlphaFoldDB" id="A0A448YRL3"/>
<accession>A0A448YRL3</accession>
<dbReference type="STRING" id="13370.A0A448YRL3"/>